<evidence type="ECO:0000313" key="2">
    <source>
        <dbReference type="Proteomes" id="UP000317977"/>
    </source>
</evidence>
<keyword evidence="2" id="KW-1185">Reference proteome</keyword>
<name>A0A5C6ENB1_9BACT</name>
<evidence type="ECO:0000313" key="1">
    <source>
        <dbReference type="EMBL" id="TWU49864.1"/>
    </source>
</evidence>
<organism evidence="1 2">
    <name type="scientific">Rubripirellula reticaptiva</name>
    <dbReference type="NCBI Taxonomy" id="2528013"/>
    <lineage>
        <taxon>Bacteria</taxon>
        <taxon>Pseudomonadati</taxon>
        <taxon>Planctomycetota</taxon>
        <taxon>Planctomycetia</taxon>
        <taxon>Pirellulales</taxon>
        <taxon>Pirellulaceae</taxon>
        <taxon>Rubripirellula</taxon>
    </lineage>
</organism>
<protein>
    <submittedName>
        <fullName evidence="1">Uncharacterized protein</fullName>
    </submittedName>
</protein>
<sequence length="81" mass="8733">MHRNGVESFLRNQKTMKFKLNVNSVAAAVLLIIPAISAVGCGDGSDSVVIKPGEPYQPTAEEQATIDFVEKEMAGRSGQQR</sequence>
<dbReference type="EMBL" id="SJPX01000004">
    <property type="protein sequence ID" value="TWU49864.1"/>
    <property type="molecule type" value="Genomic_DNA"/>
</dbReference>
<dbReference type="Proteomes" id="UP000317977">
    <property type="component" value="Unassembled WGS sequence"/>
</dbReference>
<proteinExistence type="predicted"/>
<comment type="caution">
    <text evidence="1">The sequence shown here is derived from an EMBL/GenBank/DDBJ whole genome shotgun (WGS) entry which is preliminary data.</text>
</comment>
<accession>A0A5C6ENB1</accession>
<dbReference type="AlphaFoldDB" id="A0A5C6ENB1"/>
<reference evidence="1 2" key="1">
    <citation type="submission" date="2019-02" db="EMBL/GenBank/DDBJ databases">
        <title>Deep-cultivation of Planctomycetes and their phenomic and genomic characterization uncovers novel biology.</title>
        <authorList>
            <person name="Wiegand S."/>
            <person name="Jogler M."/>
            <person name="Boedeker C."/>
            <person name="Pinto D."/>
            <person name="Vollmers J."/>
            <person name="Rivas-Marin E."/>
            <person name="Kohn T."/>
            <person name="Peeters S.H."/>
            <person name="Heuer A."/>
            <person name="Rast P."/>
            <person name="Oberbeckmann S."/>
            <person name="Bunk B."/>
            <person name="Jeske O."/>
            <person name="Meyerdierks A."/>
            <person name="Storesund J.E."/>
            <person name="Kallscheuer N."/>
            <person name="Luecker S."/>
            <person name="Lage O.M."/>
            <person name="Pohl T."/>
            <person name="Merkel B.J."/>
            <person name="Hornburger P."/>
            <person name="Mueller R.-W."/>
            <person name="Bruemmer F."/>
            <person name="Labrenz M."/>
            <person name="Spormann A.M."/>
            <person name="Op Den Camp H."/>
            <person name="Overmann J."/>
            <person name="Amann R."/>
            <person name="Jetten M.S.M."/>
            <person name="Mascher T."/>
            <person name="Medema M.H."/>
            <person name="Devos D.P."/>
            <person name="Kaster A.-K."/>
            <person name="Ovreas L."/>
            <person name="Rohde M."/>
            <person name="Galperin M.Y."/>
            <person name="Jogler C."/>
        </authorList>
    </citation>
    <scope>NUCLEOTIDE SEQUENCE [LARGE SCALE GENOMIC DNA]</scope>
    <source>
        <strain evidence="1 2">Poly59</strain>
    </source>
</reference>
<gene>
    <name evidence="1" type="ORF">Poly59_44890</name>
</gene>